<name>A0A1S8A6J3_ROSNE</name>
<evidence type="ECO:0000313" key="1">
    <source>
        <dbReference type="EMBL" id="GAW25612.1"/>
    </source>
</evidence>
<protein>
    <submittedName>
        <fullName evidence="1">Uncharacterized protein</fullName>
    </submittedName>
</protein>
<dbReference type="EMBL" id="DF977455">
    <property type="protein sequence ID" value="GAW25612.1"/>
    <property type="molecule type" value="Genomic_DNA"/>
</dbReference>
<dbReference type="AlphaFoldDB" id="A0A1S8A6J3"/>
<dbReference type="Proteomes" id="UP000054516">
    <property type="component" value="Unassembled WGS sequence"/>
</dbReference>
<accession>A0A1S8A6J3</accession>
<sequence length="88" mass="10514">MHPRTLLRYFSLQHIRHYVKTGMISHTPRGGSRRAMASTTSALVVLTRRIQLQWLLINPPRLMHHRLIRVLFPIRHRTALLMHIHHLF</sequence>
<keyword evidence="2" id="KW-1185">Reference proteome</keyword>
<evidence type="ECO:0000313" key="2">
    <source>
        <dbReference type="Proteomes" id="UP000054516"/>
    </source>
</evidence>
<reference evidence="1" key="1">
    <citation type="submission" date="2016-03" db="EMBL/GenBank/DDBJ databases">
        <title>Draft genome sequence of Rosellinia necatrix.</title>
        <authorList>
            <person name="Kanematsu S."/>
        </authorList>
    </citation>
    <scope>NUCLEOTIDE SEQUENCE [LARGE SCALE GENOMIC DNA]</scope>
    <source>
        <strain evidence="1">W97</strain>
    </source>
</reference>
<organism evidence="1">
    <name type="scientific">Rosellinia necatrix</name>
    <name type="common">White root-rot fungus</name>
    <dbReference type="NCBI Taxonomy" id="77044"/>
    <lineage>
        <taxon>Eukaryota</taxon>
        <taxon>Fungi</taxon>
        <taxon>Dikarya</taxon>
        <taxon>Ascomycota</taxon>
        <taxon>Pezizomycotina</taxon>
        <taxon>Sordariomycetes</taxon>
        <taxon>Xylariomycetidae</taxon>
        <taxon>Xylariales</taxon>
        <taxon>Xylariaceae</taxon>
        <taxon>Rosellinia</taxon>
    </lineage>
</organism>
<proteinExistence type="predicted"/>
<gene>
    <name evidence="1" type="ORF">SAMD00023353_1000280</name>
</gene>